<feature type="region of interest" description="Disordered" evidence="1">
    <location>
        <begin position="254"/>
        <end position="275"/>
    </location>
</feature>
<comment type="caution">
    <text evidence="2">The sequence shown here is derived from an EMBL/GenBank/DDBJ whole genome shotgun (WGS) entry which is preliminary data.</text>
</comment>
<protein>
    <submittedName>
        <fullName evidence="2">Uncharacterized protein</fullName>
    </submittedName>
</protein>
<sequence length="416" mass="48814">MPVATTTDIKKEKTNISDENERIFRDSIANIATTKGKSQEQLLQLILRLLTTANNEWKQRLLCTSILSVTGKMHILLDKARSANKEGKSFGGTFLIFGEKDEDEEERMKQLVMSKREQLISEMRIQHREQSEQQEIAQKQQTNKQRQKQMKEKSTKLIQIAELQQEINWQERVNESWLYESQPELAIAWNATEIDCHSGDILDERLVDIDDRIQQADNQRQLMKHEKKNLKQKAKLYEQVVDILRSTYDIQQQQIQEQEEQEEKDQMSSNTESELVKRDKVKVKVVFNELQVQKDKEKENQKLKENKKEKEKQQTKEQTQLKQKQTIQDQKQKEKIQIDETLVPKIKTDQKVEITPDMVQAVLVVLKTVLYGGIAVVKIDEEIPNLMSYRDMINLKGVVFVLPDFRNGQLYAFNLT</sequence>
<feature type="compositionally biased region" description="Low complexity" evidence="1">
    <location>
        <begin position="133"/>
        <end position="144"/>
    </location>
</feature>
<reference evidence="2 3" key="1">
    <citation type="submission" date="2019-03" db="EMBL/GenBank/DDBJ databases">
        <title>Single cell metagenomics reveals metabolic interactions within the superorganism composed of flagellate Streblomastix strix and complex community of Bacteroidetes bacteria on its surface.</title>
        <authorList>
            <person name="Treitli S.C."/>
            <person name="Kolisko M."/>
            <person name="Husnik F."/>
            <person name="Keeling P."/>
            <person name="Hampl V."/>
        </authorList>
    </citation>
    <scope>NUCLEOTIDE SEQUENCE [LARGE SCALE GENOMIC DNA]</scope>
    <source>
        <strain evidence="2">ST1C</strain>
    </source>
</reference>
<accession>A0A5J4X1L1</accession>
<evidence type="ECO:0000256" key="1">
    <source>
        <dbReference type="SAM" id="MobiDB-lite"/>
    </source>
</evidence>
<feature type="compositionally biased region" description="Basic and acidic residues" evidence="1">
    <location>
        <begin position="296"/>
        <end position="315"/>
    </location>
</feature>
<proteinExistence type="predicted"/>
<dbReference type="Proteomes" id="UP000324800">
    <property type="component" value="Unassembled WGS sequence"/>
</dbReference>
<feature type="region of interest" description="Disordered" evidence="1">
    <location>
        <begin position="126"/>
        <end position="150"/>
    </location>
</feature>
<gene>
    <name evidence="2" type="ORF">EZS28_003352</name>
</gene>
<feature type="region of interest" description="Disordered" evidence="1">
    <location>
        <begin position="296"/>
        <end position="326"/>
    </location>
</feature>
<feature type="compositionally biased region" description="Low complexity" evidence="1">
    <location>
        <begin position="316"/>
        <end position="326"/>
    </location>
</feature>
<organism evidence="2 3">
    <name type="scientific">Streblomastix strix</name>
    <dbReference type="NCBI Taxonomy" id="222440"/>
    <lineage>
        <taxon>Eukaryota</taxon>
        <taxon>Metamonada</taxon>
        <taxon>Preaxostyla</taxon>
        <taxon>Oxymonadida</taxon>
        <taxon>Streblomastigidae</taxon>
        <taxon>Streblomastix</taxon>
    </lineage>
</organism>
<evidence type="ECO:0000313" key="3">
    <source>
        <dbReference type="Proteomes" id="UP000324800"/>
    </source>
</evidence>
<dbReference type="AlphaFoldDB" id="A0A5J4X1L1"/>
<evidence type="ECO:0000313" key="2">
    <source>
        <dbReference type="EMBL" id="KAA6401121.1"/>
    </source>
</evidence>
<name>A0A5J4X1L1_9EUKA</name>
<dbReference type="EMBL" id="SNRW01000442">
    <property type="protein sequence ID" value="KAA6401121.1"/>
    <property type="molecule type" value="Genomic_DNA"/>
</dbReference>